<name>A0A1G7WI61_9FIRM</name>
<sequence>MREADLWDPLLFMCNGDGPFNTHYVLKGPSLRKLSYIVLFLQIAGNNNNMSKRKQVKKDLNRFKEVPL</sequence>
<dbReference type="STRING" id="1121419.SAMN05443529_105164"/>
<accession>A0A1G7WI61</accession>
<dbReference type="Proteomes" id="UP000198656">
    <property type="component" value="Unassembled WGS sequence"/>
</dbReference>
<dbReference type="EMBL" id="FNCP01000005">
    <property type="protein sequence ID" value="SDG71665.1"/>
    <property type="molecule type" value="Genomic_DNA"/>
</dbReference>
<evidence type="ECO:0000313" key="1">
    <source>
        <dbReference type="EMBL" id="SDG71665.1"/>
    </source>
</evidence>
<evidence type="ECO:0000313" key="2">
    <source>
        <dbReference type="Proteomes" id="UP000198656"/>
    </source>
</evidence>
<protein>
    <submittedName>
        <fullName evidence="1">Uncharacterized protein</fullName>
    </submittedName>
</protein>
<dbReference type="AlphaFoldDB" id="A0A1G7WI61"/>
<proteinExistence type="predicted"/>
<gene>
    <name evidence="1" type="ORF">SAMN05443529_105164</name>
</gene>
<keyword evidence="2" id="KW-1185">Reference proteome</keyword>
<organism evidence="1 2">
    <name type="scientific">Desulfosporosinus hippei DSM 8344</name>
    <dbReference type="NCBI Taxonomy" id="1121419"/>
    <lineage>
        <taxon>Bacteria</taxon>
        <taxon>Bacillati</taxon>
        <taxon>Bacillota</taxon>
        <taxon>Clostridia</taxon>
        <taxon>Eubacteriales</taxon>
        <taxon>Desulfitobacteriaceae</taxon>
        <taxon>Desulfosporosinus</taxon>
    </lineage>
</organism>
<reference evidence="2" key="1">
    <citation type="submission" date="2016-10" db="EMBL/GenBank/DDBJ databases">
        <authorList>
            <person name="Varghese N."/>
            <person name="Submissions S."/>
        </authorList>
    </citation>
    <scope>NUCLEOTIDE SEQUENCE [LARGE SCALE GENOMIC DNA]</scope>
    <source>
        <strain evidence="2">DSM 8344</strain>
    </source>
</reference>